<gene>
    <name evidence="1" type="ORF">M998_3778</name>
</gene>
<reference evidence="1 2" key="1">
    <citation type="submission" date="2016-04" db="EMBL/GenBank/DDBJ databases">
        <title>ATOL: Assembling a taxonomically balanced genome-scale reconstruction of the evolutionary history of the Enterobacteriaceae.</title>
        <authorList>
            <person name="Plunkett G.III."/>
            <person name="Neeno-Eckwall E.C."/>
            <person name="Glasner J.D."/>
            <person name="Perna N.T."/>
        </authorList>
    </citation>
    <scope>NUCLEOTIDE SEQUENCE [LARGE SCALE GENOMIC DNA]</scope>
    <source>
        <strain evidence="1 2">ATCC 35613</strain>
    </source>
</reference>
<dbReference type="OrthoDB" id="9133868at2"/>
<dbReference type="EMBL" id="LXEW01000053">
    <property type="protein sequence ID" value="OAT46975.1"/>
    <property type="molecule type" value="Genomic_DNA"/>
</dbReference>
<protein>
    <submittedName>
        <fullName evidence="1">Phage protein</fullName>
    </submittedName>
</protein>
<comment type="caution">
    <text evidence="1">The sequence shown here is derived from an EMBL/GenBank/DDBJ whole genome shotgun (WGS) entry which is preliminary data.</text>
</comment>
<name>A0A1B7JGM4_9GAMM</name>
<sequence length="156" mass="17771">MQLSQINLISAISTEIEKQIPGIPAEPRYMNAIIKAATLVCDEFKKPLVKASEGIGLTAWLASDDVGASSKYMAAVLSKRFDAPNHYPLDPADLGRCIRLVNAVPEFKERLWIMRARSMQWSFVIDNWDKWKELYDAGEGKKLYQEMKLTYESLRD</sequence>
<dbReference type="RefSeq" id="WP_082913050.1">
    <property type="nucleotide sequence ID" value="NZ_LXEW01000053.1"/>
</dbReference>
<dbReference type="AlphaFoldDB" id="A0A1B7JGM4"/>
<keyword evidence="2" id="KW-1185">Reference proteome</keyword>
<evidence type="ECO:0000313" key="1">
    <source>
        <dbReference type="EMBL" id="OAT46975.1"/>
    </source>
</evidence>
<proteinExistence type="predicted"/>
<evidence type="ECO:0000313" key="2">
    <source>
        <dbReference type="Proteomes" id="UP000078224"/>
    </source>
</evidence>
<organism evidence="1 2">
    <name type="scientific">Providencia heimbachae ATCC 35613</name>
    <dbReference type="NCBI Taxonomy" id="1354272"/>
    <lineage>
        <taxon>Bacteria</taxon>
        <taxon>Pseudomonadati</taxon>
        <taxon>Pseudomonadota</taxon>
        <taxon>Gammaproteobacteria</taxon>
        <taxon>Enterobacterales</taxon>
        <taxon>Morganellaceae</taxon>
        <taxon>Providencia</taxon>
    </lineage>
</organism>
<dbReference type="PATRIC" id="fig|1354272.4.peg.3863"/>
<accession>A0A1B7JGM4</accession>
<dbReference type="Proteomes" id="UP000078224">
    <property type="component" value="Unassembled WGS sequence"/>
</dbReference>